<dbReference type="AlphaFoldDB" id="A0A328P766"/>
<evidence type="ECO:0000313" key="6">
    <source>
        <dbReference type="Proteomes" id="UP000248926"/>
    </source>
</evidence>
<comment type="similarity">
    <text evidence="1">Belongs to the glycosyltransferase 2 family.</text>
</comment>
<accession>A0A328P766</accession>
<evidence type="ECO:0000259" key="4">
    <source>
        <dbReference type="Pfam" id="PF00535"/>
    </source>
</evidence>
<dbReference type="PANTHER" id="PTHR43398:SF1">
    <property type="entry name" value="DOLICHOL-PHOSPHATE MANNOSYLTRANSFERASE SUBUNIT 1"/>
    <property type="match status" value="1"/>
</dbReference>
<evidence type="ECO:0000256" key="3">
    <source>
        <dbReference type="ARBA" id="ARBA00022679"/>
    </source>
</evidence>
<reference evidence="5 6" key="1">
    <citation type="journal article" date="2018" name="Genet. Mol. Biol.">
        <title>The genome sequence of Dyella jiangningensis FCAV SCS01 from a lignocellulose-decomposing microbial consortium metagenome reveals potential for biotechnological applications.</title>
        <authorList>
            <person name="Desiderato J.G."/>
            <person name="Alvarenga D.O."/>
            <person name="Constancio M.T.L."/>
            <person name="Alves L.M.C."/>
            <person name="Varani A.M."/>
        </authorList>
    </citation>
    <scope>NUCLEOTIDE SEQUENCE [LARGE SCALE GENOMIC DNA]</scope>
    <source>
        <strain evidence="5 6">FCAV SCS01</strain>
    </source>
</reference>
<dbReference type="CDD" id="cd04179">
    <property type="entry name" value="DPM_DPG-synthase_like"/>
    <property type="match status" value="1"/>
</dbReference>
<proteinExistence type="inferred from homology"/>
<sequence length="270" mass="29671">MSLDNDIDLAGHSSWQVPTYEVPLWSGRRHAWCVIIPVINEGERIRNLLARMSALHVSSLADIIIVDGGSKDGSLTLAALQQEGVAGLLLKTGPGKLSAQLRCAYAFALEKGYEGLVTIDGNDKDDPEAIPRFIEALKEGVDFVQASRFISGGIAENTPASRDFAIRYIHAPFLSMASGFKWTDTTQGFRAYSRRMLLDPRVAPFRDVFSTYELLAYLSARVPRLGYRCVELATSRKYPKGQVPTKISAFRGNLAVMTVLLKACVGVYNP</sequence>
<protein>
    <submittedName>
        <fullName evidence="5">Glycosyl transferase family 2</fullName>
    </submittedName>
</protein>
<dbReference type="Proteomes" id="UP000248926">
    <property type="component" value="Unassembled WGS sequence"/>
</dbReference>
<comment type="caution">
    <text evidence="5">The sequence shown here is derived from an EMBL/GenBank/DDBJ whole genome shotgun (WGS) entry which is preliminary data.</text>
</comment>
<organism evidence="5 6">
    <name type="scientific">Dyella jiangningensis</name>
    <dbReference type="NCBI Taxonomy" id="1379159"/>
    <lineage>
        <taxon>Bacteria</taxon>
        <taxon>Pseudomonadati</taxon>
        <taxon>Pseudomonadota</taxon>
        <taxon>Gammaproteobacteria</taxon>
        <taxon>Lysobacterales</taxon>
        <taxon>Rhodanobacteraceae</taxon>
        <taxon>Dyella</taxon>
    </lineage>
</organism>
<dbReference type="GO" id="GO:0016020">
    <property type="term" value="C:membrane"/>
    <property type="evidence" value="ECO:0007669"/>
    <property type="project" value="GOC"/>
</dbReference>
<dbReference type="EMBL" id="NFZS01000001">
    <property type="protein sequence ID" value="RAO77899.1"/>
    <property type="molecule type" value="Genomic_DNA"/>
</dbReference>
<name>A0A328P766_9GAMM</name>
<dbReference type="PANTHER" id="PTHR43398">
    <property type="entry name" value="DOLICHOL-PHOSPHATE MANNOSYLTRANSFERASE SUBUNIT 1"/>
    <property type="match status" value="1"/>
</dbReference>
<evidence type="ECO:0000256" key="1">
    <source>
        <dbReference type="ARBA" id="ARBA00006739"/>
    </source>
</evidence>
<keyword evidence="3 5" id="KW-0808">Transferase</keyword>
<dbReference type="Pfam" id="PF00535">
    <property type="entry name" value="Glycos_transf_2"/>
    <property type="match status" value="1"/>
</dbReference>
<dbReference type="Gene3D" id="3.90.550.10">
    <property type="entry name" value="Spore Coat Polysaccharide Biosynthesis Protein SpsA, Chain A"/>
    <property type="match status" value="1"/>
</dbReference>
<feature type="domain" description="Glycosyltransferase 2-like" evidence="4">
    <location>
        <begin position="33"/>
        <end position="197"/>
    </location>
</feature>
<dbReference type="GO" id="GO:0009247">
    <property type="term" value="P:glycolipid biosynthetic process"/>
    <property type="evidence" value="ECO:0007669"/>
    <property type="project" value="TreeGrafter"/>
</dbReference>
<keyword evidence="6" id="KW-1185">Reference proteome</keyword>
<dbReference type="InterPro" id="IPR029044">
    <property type="entry name" value="Nucleotide-diphossugar_trans"/>
</dbReference>
<dbReference type="GO" id="GO:0004582">
    <property type="term" value="F:dolichyl-phosphate beta-D-mannosyltransferase activity"/>
    <property type="evidence" value="ECO:0007669"/>
    <property type="project" value="InterPro"/>
</dbReference>
<dbReference type="RefSeq" id="WP_111983076.1">
    <property type="nucleotide sequence ID" value="NZ_NFZS01000001.1"/>
</dbReference>
<evidence type="ECO:0000256" key="2">
    <source>
        <dbReference type="ARBA" id="ARBA00022676"/>
    </source>
</evidence>
<evidence type="ECO:0000313" key="5">
    <source>
        <dbReference type="EMBL" id="RAO77899.1"/>
    </source>
</evidence>
<dbReference type="SUPFAM" id="SSF53448">
    <property type="entry name" value="Nucleotide-diphospho-sugar transferases"/>
    <property type="match status" value="1"/>
</dbReference>
<gene>
    <name evidence="5" type="ORF">CA260_08655</name>
</gene>
<dbReference type="InterPro" id="IPR001173">
    <property type="entry name" value="Glyco_trans_2-like"/>
</dbReference>
<dbReference type="OrthoDB" id="5291101at2"/>
<dbReference type="InterPro" id="IPR039528">
    <property type="entry name" value="DPM1-like"/>
</dbReference>
<keyword evidence="2" id="KW-0328">Glycosyltransferase</keyword>